<name>A0A9X2L8D7_9PROT</name>
<feature type="chain" id="PRO_5040993984" description="Lipoprotein" evidence="1">
    <location>
        <begin position="22"/>
        <end position="102"/>
    </location>
</feature>
<dbReference type="PROSITE" id="PS51257">
    <property type="entry name" value="PROKAR_LIPOPROTEIN"/>
    <property type="match status" value="1"/>
</dbReference>
<dbReference type="AlphaFoldDB" id="A0A9X2L8D7"/>
<keyword evidence="1" id="KW-0732">Signal</keyword>
<dbReference type="Proteomes" id="UP001142610">
    <property type="component" value="Unassembled WGS sequence"/>
</dbReference>
<accession>A0A9X2L8D7</accession>
<evidence type="ECO:0008006" key="4">
    <source>
        <dbReference type="Google" id="ProtNLM"/>
    </source>
</evidence>
<dbReference type="EMBL" id="JANIBC010000003">
    <property type="protein sequence ID" value="MCQ8184971.1"/>
    <property type="molecule type" value="Genomic_DNA"/>
</dbReference>
<protein>
    <recommendedName>
        <fullName evidence="4">Lipoprotein</fullName>
    </recommendedName>
</protein>
<evidence type="ECO:0000313" key="3">
    <source>
        <dbReference type="Proteomes" id="UP001142610"/>
    </source>
</evidence>
<organism evidence="2 3">
    <name type="scientific">Parvularcula maris</name>
    <dbReference type="NCBI Taxonomy" id="2965077"/>
    <lineage>
        <taxon>Bacteria</taxon>
        <taxon>Pseudomonadati</taxon>
        <taxon>Pseudomonadota</taxon>
        <taxon>Alphaproteobacteria</taxon>
        <taxon>Parvularculales</taxon>
        <taxon>Parvularculaceae</taxon>
        <taxon>Parvularcula</taxon>
    </lineage>
</organism>
<keyword evidence="3" id="KW-1185">Reference proteome</keyword>
<comment type="caution">
    <text evidence="2">The sequence shown here is derived from an EMBL/GenBank/DDBJ whole genome shotgun (WGS) entry which is preliminary data.</text>
</comment>
<evidence type="ECO:0000256" key="1">
    <source>
        <dbReference type="SAM" id="SignalP"/>
    </source>
</evidence>
<sequence>MKAHSLPFALGLAALALSACATIDKATIADRLEKFGLSRDRAVCMAGELDDRLDDKQLSQFARFVSRLEQADTVLEARRSLRQVEDPKIARAVTASFFSCAI</sequence>
<evidence type="ECO:0000313" key="2">
    <source>
        <dbReference type="EMBL" id="MCQ8184971.1"/>
    </source>
</evidence>
<proteinExistence type="predicted"/>
<dbReference type="RefSeq" id="WP_256618832.1">
    <property type="nucleotide sequence ID" value="NZ_JANIBC010000003.1"/>
</dbReference>
<feature type="signal peptide" evidence="1">
    <location>
        <begin position="1"/>
        <end position="21"/>
    </location>
</feature>
<reference evidence="2" key="1">
    <citation type="submission" date="2022-07" db="EMBL/GenBank/DDBJ databases">
        <title>Parvularcula maris sp. nov., an algicidal bacterium isolated from seawater.</title>
        <authorList>
            <person name="Li F."/>
        </authorList>
    </citation>
    <scope>NUCLEOTIDE SEQUENCE</scope>
    <source>
        <strain evidence="2">BGMRC 0090</strain>
    </source>
</reference>
<gene>
    <name evidence="2" type="ORF">NOG11_06155</name>
</gene>